<feature type="compositionally biased region" description="Pro residues" evidence="8">
    <location>
        <begin position="346"/>
        <end position="355"/>
    </location>
</feature>
<keyword evidence="6" id="KW-0472">Membrane</keyword>
<keyword evidence="7" id="KW-0998">Cell outer membrane</keyword>
<dbReference type="GO" id="GO:1990281">
    <property type="term" value="C:efflux pump complex"/>
    <property type="evidence" value="ECO:0007669"/>
    <property type="project" value="TreeGrafter"/>
</dbReference>
<keyword evidence="4" id="KW-1134">Transmembrane beta strand</keyword>
<evidence type="ECO:0000256" key="5">
    <source>
        <dbReference type="ARBA" id="ARBA00022692"/>
    </source>
</evidence>
<dbReference type="SUPFAM" id="SSF56954">
    <property type="entry name" value="Outer membrane efflux proteins (OEP)"/>
    <property type="match status" value="1"/>
</dbReference>
<dbReference type="EMBL" id="VAFM01000002">
    <property type="protein sequence ID" value="TKW60612.1"/>
    <property type="molecule type" value="Genomic_DNA"/>
</dbReference>
<feature type="compositionally biased region" description="Low complexity" evidence="8">
    <location>
        <begin position="322"/>
        <end position="339"/>
    </location>
</feature>
<evidence type="ECO:0000256" key="2">
    <source>
        <dbReference type="ARBA" id="ARBA00007613"/>
    </source>
</evidence>
<organism evidence="9 10">
    <name type="scientific">Blastochloris viridis</name>
    <name type="common">Rhodopseudomonas viridis</name>
    <dbReference type="NCBI Taxonomy" id="1079"/>
    <lineage>
        <taxon>Bacteria</taxon>
        <taxon>Pseudomonadati</taxon>
        <taxon>Pseudomonadota</taxon>
        <taxon>Alphaproteobacteria</taxon>
        <taxon>Hyphomicrobiales</taxon>
        <taxon>Blastochloridaceae</taxon>
        <taxon>Blastochloris</taxon>
    </lineage>
</organism>
<dbReference type="Pfam" id="PF02321">
    <property type="entry name" value="OEP"/>
    <property type="match status" value="1"/>
</dbReference>
<keyword evidence="3" id="KW-0813">Transport</keyword>
<evidence type="ECO:0000256" key="7">
    <source>
        <dbReference type="ARBA" id="ARBA00023237"/>
    </source>
</evidence>
<protein>
    <submittedName>
        <fullName evidence="9">TolC family protein</fullName>
    </submittedName>
</protein>
<evidence type="ECO:0000256" key="3">
    <source>
        <dbReference type="ARBA" id="ARBA00022448"/>
    </source>
</evidence>
<dbReference type="PANTHER" id="PTHR30026:SF20">
    <property type="entry name" value="OUTER MEMBRANE PROTEIN TOLC"/>
    <property type="match status" value="1"/>
</dbReference>
<proteinExistence type="inferred from homology"/>
<feature type="compositionally biased region" description="Polar residues" evidence="8">
    <location>
        <begin position="359"/>
        <end position="369"/>
    </location>
</feature>
<dbReference type="InterPro" id="IPR003423">
    <property type="entry name" value="OMP_efflux"/>
</dbReference>
<name>A0A6N4QZY9_BLAVI</name>
<feature type="region of interest" description="Disordered" evidence="8">
    <location>
        <begin position="311"/>
        <end position="369"/>
    </location>
</feature>
<sequence>MRMIPLPKALSPTSACWMSQMAALPRSNSHSLAAETISATVISNTVPVNTTRVPQAATVKTEARTIDQSISLALKHPTLMSSEARRQQAQSNLSVAKANRWFTLSGDAEAGAQHYDDEGDRGSAGVGAIGLSLNQPLIDGGRRRGAVLTAAEGLAAASENLAWQQRQRTYIAAQAHINMWLAQELVRNNADNVAQLENIVTEVRARLTHAESTVTELAEAESRLATARAIQAERITALGAAQASYLRDVGETASTVAAPGEGPQEELGSYGLHPLVQAAQHAVSNRKVSTVSAKPATGQHSTCAVAVHTTLSPEPTARKMRPTPSSPSTSAIPSSITAPHAEKLPPPKPQKPKLPPNWKTPNWKSSPHA</sequence>
<dbReference type="InterPro" id="IPR051906">
    <property type="entry name" value="TolC-like"/>
</dbReference>
<keyword evidence="5" id="KW-0812">Transmembrane</keyword>
<comment type="subcellular location">
    <subcellularLocation>
        <location evidence="1">Cell outer membrane</location>
    </subcellularLocation>
</comment>
<comment type="caution">
    <text evidence="9">The sequence shown here is derived from an EMBL/GenBank/DDBJ whole genome shotgun (WGS) entry which is preliminary data.</text>
</comment>
<gene>
    <name evidence="9" type="ORF">DI628_06835</name>
</gene>
<accession>A0A6N4QZY9</accession>
<dbReference type="GO" id="GO:0015562">
    <property type="term" value="F:efflux transmembrane transporter activity"/>
    <property type="evidence" value="ECO:0007669"/>
    <property type="project" value="InterPro"/>
</dbReference>
<dbReference type="GO" id="GO:0009279">
    <property type="term" value="C:cell outer membrane"/>
    <property type="evidence" value="ECO:0007669"/>
    <property type="project" value="UniProtKB-SubCell"/>
</dbReference>
<dbReference type="GO" id="GO:0015288">
    <property type="term" value="F:porin activity"/>
    <property type="evidence" value="ECO:0007669"/>
    <property type="project" value="TreeGrafter"/>
</dbReference>
<dbReference type="PANTHER" id="PTHR30026">
    <property type="entry name" value="OUTER MEMBRANE PROTEIN TOLC"/>
    <property type="match status" value="1"/>
</dbReference>
<evidence type="ECO:0000313" key="10">
    <source>
        <dbReference type="Proteomes" id="UP000320948"/>
    </source>
</evidence>
<evidence type="ECO:0000256" key="1">
    <source>
        <dbReference type="ARBA" id="ARBA00004442"/>
    </source>
</evidence>
<evidence type="ECO:0000256" key="4">
    <source>
        <dbReference type="ARBA" id="ARBA00022452"/>
    </source>
</evidence>
<dbReference type="Gene3D" id="1.20.1600.10">
    <property type="entry name" value="Outer membrane efflux proteins (OEP)"/>
    <property type="match status" value="1"/>
</dbReference>
<dbReference type="Proteomes" id="UP000320948">
    <property type="component" value="Unassembled WGS sequence"/>
</dbReference>
<comment type="similarity">
    <text evidence="2">Belongs to the outer membrane factor (OMF) (TC 1.B.17) family.</text>
</comment>
<evidence type="ECO:0000313" key="9">
    <source>
        <dbReference type="EMBL" id="TKW60612.1"/>
    </source>
</evidence>
<evidence type="ECO:0000256" key="6">
    <source>
        <dbReference type="ARBA" id="ARBA00023136"/>
    </source>
</evidence>
<dbReference type="AlphaFoldDB" id="A0A6N4QZY9"/>
<reference evidence="9 10" key="1">
    <citation type="journal article" date="2017" name="Nat. Commun.">
        <title>In situ click chemistry generation of cyclooxygenase-2 inhibitors.</title>
        <authorList>
            <person name="Bhardwaj A."/>
            <person name="Kaur J."/>
            <person name="Wuest M."/>
            <person name="Wuest F."/>
        </authorList>
    </citation>
    <scope>NUCLEOTIDE SEQUENCE [LARGE SCALE GENOMIC DNA]</scope>
    <source>
        <strain evidence="9">S2_018_000_R2_106</strain>
    </source>
</reference>
<evidence type="ECO:0000256" key="8">
    <source>
        <dbReference type="SAM" id="MobiDB-lite"/>
    </source>
</evidence>